<name>A0A1V2ESP7_9SPHN</name>
<comment type="caution">
    <text evidence="1">The sequence shown here is derived from an EMBL/GenBank/DDBJ whole genome shotgun (WGS) entry which is preliminary data.</text>
</comment>
<dbReference type="Gene3D" id="3.90.1140.10">
    <property type="entry name" value="Cyclic phosphodiesterase"/>
    <property type="match status" value="1"/>
</dbReference>
<dbReference type="STRING" id="1915074.SPHI_25740"/>
<evidence type="ECO:0000313" key="2">
    <source>
        <dbReference type="Proteomes" id="UP000188729"/>
    </source>
</evidence>
<protein>
    <recommendedName>
        <fullName evidence="3">2',5' RNA ligase family</fullName>
    </recommendedName>
</protein>
<dbReference type="InterPro" id="IPR009097">
    <property type="entry name" value="Cyclic_Pdiesterase"/>
</dbReference>
<keyword evidence="2" id="KW-1185">Reference proteome</keyword>
<sequence>MSALAPAPIPAPIIVTALFGKADQAWFDGLRQRHFPPERNHIAAHLTMFHHLPPSAVEELKRRLTDETRGMPAPEARLGAPFSLGRGVAYRIVSPALEHIRAGIADAFAGLLTPQDQAGWRPHVTVQNKVEPAAAKALLAALSADYRPRALAVAGLAAWWYRGGPWEPLSRHMFAA</sequence>
<evidence type="ECO:0000313" key="1">
    <source>
        <dbReference type="EMBL" id="ONF95308.1"/>
    </source>
</evidence>
<gene>
    <name evidence="1" type="ORF">SPHI_25740</name>
</gene>
<dbReference type="Proteomes" id="UP000188729">
    <property type="component" value="Unassembled WGS sequence"/>
</dbReference>
<evidence type="ECO:0008006" key="3">
    <source>
        <dbReference type="Google" id="ProtNLM"/>
    </source>
</evidence>
<dbReference type="Pfam" id="PF13563">
    <property type="entry name" value="2_5_RNA_ligase2"/>
    <property type="match status" value="1"/>
</dbReference>
<reference evidence="1 2" key="1">
    <citation type="submission" date="2016-11" db="EMBL/GenBank/DDBJ databases">
        <title>Genome sequence of Sphingomonas jeddahensis G39.</title>
        <authorList>
            <person name="Poehlein A."/>
            <person name="Wuebbeler J.H."/>
            <person name="Steinbuechel A."/>
            <person name="Daniel R."/>
        </authorList>
    </citation>
    <scope>NUCLEOTIDE SEQUENCE [LARGE SCALE GENOMIC DNA]</scope>
    <source>
        <strain evidence="1 2">G39</strain>
    </source>
</reference>
<dbReference type="AlphaFoldDB" id="A0A1V2ESP7"/>
<accession>A0A1V2ESP7</accession>
<proteinExistence type="predicted"/>
<dbReference type="SUPFAM" id="SSF55144">
    <property type="entry name" value="LigT-like"/>
    <property type="match status" value="1"/>
</dbReference>
<dbReference type="EMBL" id="MPSB01000013">
    <property type="protein sequence ID" value="ONF95308.1"/>
    <property type="molecule type" value="Genomic_DNA"/>
</dbReference>
<organism evidence="1 2">
    <name type="scientific">Sphingomonas jeddahensis</name>
    <dbReference type="NCBI Taxonomy" id="1915074"/>
    <lineage>
        <taxon>Bacteria</taxon>
        <taxon>Pseudomonadati</taxon>
        <taxon>Pseudomonadota</taxon>
        <taxon>Alphaproteobacteria</taxon>
        <taxon>Sphingomonadales</taxon>
        <taxon>Sphingomonadaceae</taxon>
        <taxon>Sphingomonas</taxon>
    </lineage>
</organism>
<dbReference type="RefSeq" id="WP_233130917.1">
    <property type="nucleotide sequence ID" value="NZ_MPSB01000013.1"/>
</dbReference>